<dbReference type="AlphaFoldDB" id="A0A8W8I3J1"/>
<accession>A0A8W8I3J1</accession>
<evidence type="ECO:0000313" key="2">
    <source>
        <dbReference type="Proteomes" id="UP000005408"/>
    </source>
</evidence>
<name>A0A8W8I3J1_MAGGI</name>
<reference evidence="1" key="1">
    <citation type="submission" date="2022-08" db="UniProtKB">
        <authorList>
            <consortium name="EnsemblMetazoa"/>
        </authorList>
    </citation>
    <scope>IDENTIFICATION</scope>
    <source>
        <strain evidence="1">05x7-T-G4-1.051#20</strain>
    </source>
</reference>
<dbReference type="Proteomes" id="UP000005408">
    <property type="component" value="Unassembled WGS sequence"/>
</dbReference>
<dbReference type="EnsemblMetazoa" id="G12219.1">
    <property type="protein sequence ID" value="G12219.1:cds"/>
    <property type="gene ID" value="G12219"/>
</dbReference>
<organism evidence="1 2">
    <name type="scientific">Magallana gigas</name>
    <name type="common">Pacific oyster</name>
    <name type="synonym">Crassostrea gigas</name>
    <dbReference type="NCBI Taxonomy" id="29159"/>
    <lineage>
        <taxon>Eukaryota</taxon>
        <taxon>Metazoa</taxon>
        <taxon>Spiralia</taxon>
        <taxon>Lophotrochozoa</taxon>
        <taxon>Mollusca</taxon>
        <taxon>Bivalvia</taxon>
        <taxon>Autobranchia</taxon>
        <taxon>Pteriomorphia</taxon>
        <taxon>Ostreida</taxon>
        <taxon>Ostreoidea</taxon>
        <taxon>Ostreidae</taxon>
        <taxon>Magallana</taxon>
    </lineage>
</organism>
<proteinExistence type="predicted"/>
<sequence>MKIINENHQKMESVHEELSVSSKIPCHDTTQEEQLDLKERELEGNSIADSFRKLENASQSKLKITLDAWSQEKRNRILFSILVDQVRKIRTRRCPQMARKMMKKLQDRYLVLQKLQEEMMKRVKERENVFLNEVETFKSVPKPNVAARVKSMEEEELNISLTYGDIRIPTEDTLFLYHSLYQPSTNLIPRAFGPRADTCCDIEKVAEKLENLDKENAKAVKEISIHVPEHSGCKKKKHNKKDIIPMSSGTVVITA</sequence>
<evidence type="ECO:0000313" key="1">
    <source>
        <dbReference type="EnsemblMetazoa" id="G12219.1:cds"/>
    </source>
</evidence>
<keyword evidence="2" id="KW-1185">Reference proteome</keyword>
<protein>
    <submittedName>
        <fullName evidence="1">Uncharacterized protein</fullName>
    </submittedName>
</protein>